<keyword evidence="5" id="KW-0326">Glycosidase</keyword>
<comment type="catalytic activity">
    <reaction evidence="1">
        <text>Hydrolysis of terminal non-reducing N-acetyl-D-hexosamine residues in N-acetyl-beta-D-hexosaminides.</text>
        <dbReference type="EC" id="3.2.1.52"/>
    </reaction>
</comment>
<proteinExistence type="inferred from homology"/>
<dbReference type="EC" id="3.2.1.52" evidence="3"/>
<dbReference type="InterPro" id="IPR050226">
    <property type="entry name" value="NagZ_Beta-hexosaminidase"/>
</dbReference>
<gene>
    <name evidence="8" type="ORF">H6F44_12265</name>
</gene>
<keyword evidence="4" id="KW-0378">Hydrolase</keyword>
<dbReference type="Gene3D" id="3.20.20.300">
    <property type="entry name" value="Glycoside hydrolase, family 3, N-terminal domain"/>
    <property type="match status" value="1"/>
</dbReference>
<protein>
    <recommendedName>
        <fullName evidence="3">beta-N-acetylhexosaminidase</fullName>
        <ecNumber evidence="3">3.2.1.52</ecNumber>
    </recommendedName>
</protein>
<feature type="domain" description="Bacterial Glycosyl hydrolase family 3 C-terminal" evidence="7">
    <location>
        <begin position="392"/>
        <end position="524"/>
    </location>
</feature>
<evidence type="ECO:0000256" key="1">
    <source>
        <dbReference type="ARBA" id="ARBA00001231"/>
    </source>
</evidence>
<dbReference type="Pfam" id="PF00933">
    <property type="entry name" value="Glyco_hydro_3"/>
    <property type="match status" value="1"/>
</dbReference>
<dbReference type="InterPro" id="IPR036962">
    <property type="entry name" value="Glyco_hydro_3_N_sf"/>
</dbReference>
<dbReference type="PANTHER" id="PTHR30480:SF13">
    <property type="entry name" value="BETA-HEXOSAMINIDASE"/>
    <property type="match status" value="1"/>
</dbReference>
<evidence type="ECO:0000259" key="7">
    <source>
        <dbReference type="Pfam" id="PF18034"/>
    </source>
</evidence>
<feature type="domain" description="Glycoside hydrolase family 3 N-terminal" evidence="6">
    <location>
        <begin position="20"/>
        <end position="338"/>
    </location>
</feature>
<evidence type="ECO:0000256" key="3">
    <source>
        <dbReference type="ARBA" id="ARBA00012663"/>
    </source>
</evidence>
<evidence type="ECO:0000313" key="9">
    <source>
        <dbReference type="Proteomes" id="UP000631421"/>
    </source>
</evidence>
<dbReference type="InterPro" id="IPR017853">
    <property type="entry name" value="GH"/>
</dbReference>
<dbReference type="GO" id="GO:0005975">
    <property type="term" value="P:carbohydrate metabolic process"/>
    <property type="evidence" value="ECO:0007669"/>
    <property type="project" value="InterPro"/>
</dbReference>
<evidence type="ECO:0000259" key="6">
    <source>
        <dbReference type="Pfam" id="PF00933"/>
    </source>
</evidence>
<evidence type="ECO:0000313" key="8">
    <source>
        <dbReference type="EMBL" id="MBD2150887.1"/>
    </source>
</evidence>
<dbReference type="SUPFAM" id="SSF51445">
    <property type="entry name" value="(Trans)glycosidases"/>
    <property type="match status" value="1"/>
</dbReference>
<reference evidence="8" key="1">
    <citation type="journal article" date="2015" name="ISME J.">
        <title>Draft Genome Sequence of Streptomyces incarnatus NRRL8089, which Produces the Nucleoside Antibiotic Sinefungin.</title>
        <authorList>
            <person name="Oshima K."/>
            <person name="Hattori M."/>
            <person name="Shimizu H."/>
            <person name="Fukuda K."/>
            <person name="Nemoto M."/>
            <person name="Inagaki K."/>
            <person name="Tamura T."/>
        </authorList>
    </citation>
    <scope>NUCLEOTIDE SEQUENCE</scope>
    <source>
        <strain evidence="8">FACHB-1277</strain>
    </source>
</reference>
<dbReference type="AlphaFoldDB" id="A0A926UTJ8"/>
<dbReference type="Proteomes" id="UP000631421">
    <property type="component" value="Unassembled WGS sequence"/>
</dbReference>
<dbReference type="GO" id="GO:0009254">
    <property type="term" value="P:peptidoglycan turnover"/>
    <property type="evidence" value="ECO:0007669"/>
    <property type="project" value="TreeGrafter"/>
</dbReference>
<dbReference type="InterPro" id="IPR001764">
    <property type="entry name" value="Glyco_hydro_3_N"/>
</dbReference>
<comment type="caution">
    <text evidence="8">The sequence shown here is derived from an EMBL/GenBank/DDBJ whole genome shotgun (WGS) entry which is preliminary data.</text>
</comment>
<evidence type="ECO:0000256" key="4">
    <source>
        <dbReference type="ARBA" id="ARBA00022801"/>
    </source>
</evidence>
<reference evidence="8" key="2">
    <citation type="submission" date="2020-08" db="EMBL/GenBank/DDBJ databases">
        <authorList>
            <person name="Chen M."/>
            <person name="Teng W."/>
            <person name="Zhao L."/>
            <person name="Hu C."/>
            <person name="Zhou Y."/>
            <person name="Han B."/>
            <person name="Song L."/>
            <person name="Shu W."/>
        </authorList>
    </citation>
    <scope>NUCLEOTIDE SEQUENCE</scope>
    <source>
        <strain evidence="8">FACHB-1277</strain>
    </source>
</reference>
<dbReference type="Gene3D" id="3.40.50.10870">
    <property type="entry name" value="Glycosyl hydrolase family 3"/>
    <property type="match status" value="1"/>
</dbReference>
<dbReference type="InterPro" id="IPR041518">
    <property type="entry name" value="Bac_GH3_C"/>
</dbReference>
<evidence type="ECO:0000256" key="5">
    <source>
        <dbReference type="ARBA" id="ARBA00023295"/>
    </source>
</evidence>
<name>A0A926UTJ8_9CYAN</name>
<evidence type="ECO:0000256" key="2">
    <source>
        <dbReference type="ARBA" id="ARBA00005336"/>
    </source>
</evidence>
<dbReference type="Pfam" id="PF18034">
    <property type="entry name" value="Bac_GH3_C"/>
    <property type="match status" value="1"/>
</dbReference>
<keyword evidence="9" id="KW-1185">Reference proteome</keyword>
<dbReference type="EMBL" id="JACJPY010000035">
    <property type="protein sequence ID" value="MBD2150887.1"/>
    <property type="molecule type" value="Genomic_DNA"/>
</dbReference>
<sequence>MLPILNSIKLPDLDRLSLVEQISQMLVVRTCGMLYDHQIQYPRWELTRPDLQRLIGEFGVGGVIVMGGSAAEVALKVQEMQSWAKIPLLVAADVEEGVGQRFSGATWFPPPMALQDVSVKYAEAMGRITAAESLAIGINWMLAPIVDVNNNPENPVINVRAFGITVGEVMGATRAFIAGAQQFPILTTAKHFPGHGDTAVDSHLQTPMLPHDHDRFENIEFPPFRNAIAAGVDAVMSAHIFAPQLDPQNIATLSPPILTDILRGEMGFEGLITTDALMMAGVANLGNAGEIAIKAVLAGADILLMPTDAIATIEALAAAVESGQISRDRIRESVQRIWQAKQKVCGVMPDLVPNLHRLGNPENLQVAQEIASRAITVHSQICHTAENVDLRKLNLLIVDDTLTCSEFLTARSPAVVLPKAQGYHRIVTDGLTMANLDCWQGDRFTQVLIQIFSRGNPFRGNTDFHEQLGQIIEQAIALQKLEAVVVYGSPYCLDHFLAILPSDIPWGFAYSQQPEAQTAVLQQIGLAK</sequence>
<dbReference type="PANTHER" id="PTHR30480">
    <property type="entry name" value="BETA-HEXOSAMINIDASE-RELATED"/>
    <property type="match status" value="1"/>
</dbReference>
<dbReference type="GO" id="GO:0004563">
    <property type="term" value="F:beta-N-acetylhexosaminidase activity"/>
    <property type="evidence" value="ECO:0007669"/>
    <property type="project" value="UniProtKB-EC"/>
</dbReference>
<accession>A0A926UTJ8</accession>
<dbReference type="RefSeq" id="WP_190351251.1">
    <property type="nucleotide sequence ID" value="NZ_JACJPY010000035.1"/>
</dbReference>
<comment type="similarity">
    <text evidence="2">Belongs to the glycosyl hydrolase 3 family.</text>
</comment>
<organism evidence="8 9">
    <name type="scientific">Pseudanabaena cinerea FACHB-1277</name>
    <dbReference type="NCBI Taxonomy" id="2949581"/>
    <lineage>
        <taxon>Bacteria</taxon>
        <taxon>Bacillati</taxon>
        <taxon>Cyanobacteriota</taxon>
        <taxon>Cyanophyceae</taxon>
        <taxon>Pseudanabaenales</taxon>
        <taxon>Pseudanabaenaceae</taxon>
        <taxon>Pseudanabaena</taxon>
        <taxon>Pseudanabaena cinerea</taxon>
    </lineage>
</organism>